<proteinExistence type="predicted"/>
<dbReference type="SUPFAM" id="SSF47413">
    <property type="entry name" value="lambda repressor-like DNA-binding domains"/>
    <property type="match status" value="1"/>
</dbReference>
<name>A0A160MAS0_9BACI</name>
<protein>
    <submittedName>
        <fullName evidence="1">Control protein</fullName>
    </submittedName>
</protein>
<accession>A0A160MAS0</accession>
<organism evidence="1 2">
    <name type="scientific">Cytobacillus oceanisediminis 2691</name>
    <dbReference type="NCBI Taxonomy" id="1196031"/>
    <lineage>
        <taxon>Bacteria</taxon>
        <taxon>Bacillati</taxon>
        <taxon>Bacillota</taxon>
        <taxon>Bacilli</taxon>
        <taxon>Bacillales</taxon>
        <taxon>Bacillaceae</taxon>
        <taxon>Cytobacillus</taxon>
    </lineage>
</organism>
<dbReference type="KEGG" id="bon:A361_10750"/>
<dbReference type="Proteomes" id="UP000077856">
    <property type="component" value="Chromosome"/>
</dbReference>
<dbReference type="EMBL" id="CP015506">
    <property type="protein sequence ID" value="AND39593.1"/>
    <property type="molecule type" value="Genomic_DNA"/>
</dbReference>
<sequence length="90" mass="9950">MKVIKENAIVTTLGDTLEELQITKNFLAVESKVRPATIGDLVNGKAKAIQFDTLTAVINALNRIALEQGKTRRYDVNDVFVFKLTEKGAE</sequence>
<reference evidence="1 2" key="1">
    <citation type="submission" date="2016-04" db="EMBL/GenBank/DDBJ databases">
        <title>Complete genome sequence of Bacillus oceanisediminis strain 2691.</title>
        <authorList>
            <person name="Jeong H."/>
            <person name="Kim H.J."/>
            <person name="Lee D.-W."/>
        </authorList>
    </citation>
    <scope>NUCLEOTIDE SEQUENCE [LARGE SCALE GENOMIC DNA]</scope>
    <source>
        <strain evidence="1 2">2691</strain>
    </source>
</reference>
<gene>
    <name evidence="1" type="ORF">A361_10750</name>
</gene>
<evidence type="ECO:0000313" key="1">
    <source>
        <dbReference type="EMBL" id="AND39593.1"/>
    </source>
</evidence>
<dbReference type="AlphaFoldDB" id="A0A160MAS0"/>
<dbReference type="InterPro" id="IPR010982">
    <property type="entry name" value="Lambda_DNA-bd_dom_sf"/>
</dbReference>
<evidence type="ECO:0000313" key="2">
    <source>
        <dbReference type="Proteomes" id="UP000077856"/>
    </source>
</evidence>
<dbReference type="RefSeq" id="WP_019381912.1">
    <property type="nucleotide sequence ID" value="NZ_CP015506.1"/>
</dbReference>
<dbReference type="STRING" id="1196031.A361_10750"/>
<dbReference type="GO" id="GO:0003677">
    <property type="term" value="F:DNA binding"/>
    <property type="evidence" value="ECO:0007669"/>
    <property type="project" value="InterPro"/>
</dbReference>
<dbReference type="Gene3D" id="1.10.260.40">
    <property type="entry name" value="lambda repressor-like DNA-binding domains"/>
    <property type="match status" value="1"/>
</dbReference>